<comment type="similarity">
    <text evidence="1">Belongs to the universal ribosomal protein uL3 family.</text>
</comment>
<dbReference type="Proteomes" id="UP000002009">
    <property type="component" value="Chromosome 11"/>
</dbReference>
<keyword evidence="9" id="KW-1185">Reference proteome</keyword>
<dbReference type="EMBL" id="CP001330">
    <property type="protein sequence ID" value="ACO66258.1"/>
    <property type="molecule type" value="Genomic_DNA"/>
</dbReference>
<sequence length="276" mass="28648">MAAIASFQLAAVAPACAKRSVGAKGLKASASSGFMGTSLATPVRAGVARAAGASALKVEARLDAGVGVFGNKAGMTQIFTDEGLCIPVSVIAVQKGNVVTQVKTVDTDGYNAVQVAYDEVADYKITKPEVGHCAKAGVAPMRHLEEFRLAQAPAHELGQQLKPSEMFTAGDLVDVRGASIGKGWQGAVKKYGFSRGLMTHGSKSHRQHGSVGAGTTPGRIYPGKKMHSQMGNETVTARKLKVVKVEDDCIIVKGSVPGKRGNLLRIAPAKIVGKNV</sequence>
<dbReference type="RefSeq" id="XP_002505000.1">
    <property type="nucleotide sequence ID" value="XM_002504954.1"/>
</dbReference>
<dbReference type="OMA" id="GKNIPCT"/>
<dbReference type="GO" id="GO:0006412">
    <property type="term" value="P:translation"/>
    <property type="evidence" value="ECO:0007669"/>
    <property type="project" value="InterPro"/>
</dbReference>
<evidence type="ECO:0000256" key="7">
    <source>
        <dbReference type="SAM" id="MobiDB-lite"/>
    </source>
</evidence>
<dbReference type="InParanoid" id="C1EEM0"/>
<accession>C1EEM0</accession>
<evidence type="ECO:0000256" key="1">
    <source>
        <dbReference type="ARBA" id="ARBA00006540"/>
    </source>
</evidence>
<evidence type="ECO:0000256" key="5">
    <source>
        <dbReference type="ARBA" id="ARBA00023274"/>
    </source>
</evidence>
<evidence type="ECO:0000256" key="4">
    <source>
        <dbReference type="ARBA" id="ARBA00022980"/>
    </source>
</evidence>
<reference evidence="8 9" key="1">
    <citation type="journal article" date="2009" name="Science">
        <title>Green evolution and dynamic adaptations revealed by genomes of the marine picoeukaryotes Micromonas.</title>
        <authorList>
            <person name="Worden A.Z."/>
            <person name="Lee J.H."/>
            <person name="Mock T."/>
            <person name="Rouze P."/>
            <person name="Simmons M.P."/>
            <person name="Aerts A.L."/>
            <person name="Allen A.E."/>
            <person name="Cuvelier M.L."/>
            <person name="Derelle E."/>
            <person name="Everett M.V."/>
            <person name="Foulon E."/>
            <person name="Grimwood J."/>
            <person name="Gundlach H."/>
            <person name="Henrissat B."/>
            <person name="Napoli C."/>
            <person name="McDonald S.M."/>
            <person name="Parker M.S."/>
            <person name="Rombauts S."/>
            <person name="Salamov A."/>
            <person name="Von Dassow P."/>
            <person name="Badger J.H."/>
            <person name="Coutinho P.M."/>
            <person name="Demir E."/>
            <person name="Dubchak I."/>
            <person name="Gentemann C."/>
            <person name="Eikrem W."/>
            <person name="Gready J.E."/>
            <person name="John U."/>
            <person name="Lanier W."/>
            <person name="Lindquist E.A."/>
            <person name="Lucas S."/>
            <person name="Mayer K.F."/>
            <person name="Moreau H."/>
            <person name="Not F."/>
            <person name="Otillar R."/>
            <person name="Panaud O."/>
            <person name="Pangilinan J."/>
            <person name="Paulsen I."/>
            <person name="Piegu B."/>
            <person name="Poliakov A."/>
            <person name="Robbens S."/>
            <person name="Schmutz J."/>
            <person name="Toulza E."/>
            <person name="Wyss T."/>
            <person name="Zelensky A."/>
            <person name="Zhou K."/>
            <person name="Armbrust E.V."/>
            <person name="Bhattacharya D."/>
            <person name="Goodenough U.W."/>
            <person name="Van de Peer Y."/>
            <person name="Grigoriev I.V."/>
        </authorList>
    </citation>
    <scope>NUCLEOTIDE SEQUENCE [LARGE SCALE GENOMIC DNA]</scope>
    <source>
        <strain evidence="9">RCC299 / NOUM17</strain>
    </source>
</reference>
<dbReference type="Gene3D" id="3.30.160.810">
    <property type="match status" value="1"/>
</dbReference>
<dbReference type="GO" id="GO:1990904">
    <property type="term" value="C:ribonucleoprotein complex"/>
    <property type="evidence" value="ECO:0007669"/>
    <property type="project" value="UniProtKB-KW"/>
</dbReference>
<evidence type="ECO:0000256" key="3">
    <source>
        <dbReference type="ARBA" id="ARBA00022884"/>
    </source>
</evidence>
<proteinExistence type="inferred from homology"/>
<dbReference type="FunFam" id="2.40.30.10:FF:000065">
    <property type="entry name" value="50S ribosomal protein L3, chloroplastic"/>
    <property type="match status" value="1"/>
</dbReference>
<evidence type="ECO:0000256" key="6">
    <source>
        <dbReference type="ARBA" id="ARBA00035213"/>
    </source>
</evidence>
<feature type="region of interest" description="Disordered" evidence="7">
    <location>
        <begin position="199"/>
        <end position="232"/>
    </location>
</feature>
<dbReference type="GeneID" id="8247724"/>
<dbReference type="FunCoup" id="C1EEM0">
    <property type="interactions" value="518"/>
</dbReference>
<dbReference type="InterPro" id="IPR000597">
    <property type="entry name" value="Ribosomal_uL3"/>
</dbReference>
<dbReference type="GO" id="GO:0019843">
    <property type="term" value="F:rRNA binding"/>
    <property type="evidence" value="ECO:0007669"/>
    <property type="project" value="UniProtKB-KW"/>
</dbReference>
<evidence type="ECO:0000256" key="2">
    <source>
        <dbReference type="ARBA" id="ARBA00022730"/>
    </source>
</evidence>
<evidence type="ECO:0000313" key="8">
    <source>
        <dbReference type="EMBL" id="ACO66258.1"/>
    </source>
</evidence>
<dbReference type="OrthoDB" id="274683at2759"/>
<organism evidence="8 9">
    <name type="scientific">Micromonas commoda (strain RCC299 / NOUM17 / CCMP2709)</name>
    <name type="common">Picoplanktonic green alga</name>
    <dbReference type="NCBI Taxonomy" id="296587"/>
    <lineage>
        <taxon>Eukaryota</taxon>
        <taxon>Viridiplantae</taxon>
        <taxon>Chlorophyta</taxon>
        <taxon>Mamiellophyceae</taxon>
        <taxon>Mamiellales</taxon>
        <taxon>Mamiellaceae</taxon>
        <taxon>Micromonas</taxon>
    </lineage>
</organism>
<gene>
    <name evidence="8" type="primary">RPL3</name>
    <name evidence="8" type="ORF">MICPUN_62670</name>
</gene>
<keyword evidence="2" id="KW-0699">rRNA-binding</keyword>
<dbReference type="Pfam" id="PF00297">
    <property type="entry name" value="Ribosomal_L3"/>
    <property type="match status" value="1"/>
</dbReference>
<dbReference type="HAMAP" id="MF_01325_B">
    <property type="entry name" value="Ribosomal_uL3_B"/>
    <property type="match status" value="1"/>
</dbReference>
<keyword evidence="5" id="KW-0687">Ribonucleoprotein</keyword>
<dbReference type="SUPFAM" id="SSF50447">
    <property type="entry name" value="Translation proteins"/>
    <property type="match status" value="1"/>
</dbReference>
<dbReference type="NCBIfam" id="TIGR03625">
    <property type="entry name" value="L3_bact"/>
    <property type="match status" value="1"/>
</dbReference>
<keyword evidence="4 8" id="KW-0689">Ribosomal protein</keyword>
<dbReference type="FunFam" id="3.30.160.810:FF:000001">
    <property type="entry name" value="50S ribosomal protein L3"/>
    <property type="match status" value="1"/>
</dbReference>
<dbReference type="InterPro" id="IPR009000">
    <property type="entry name" value="Transl_B-barrel_sf"/>
</dbReference>
<dbReference type="GO" id="GO:0003735">
    <property type="term" value="F:structural constituent of ribosome"/>
    <property type="evidence" value="ECO:0007669"/>
    <property type="project" value="InterPro"/>
</dbReference>
<dbReference type="STRING" id="296587.C1EEM0"/>
<keyword evidence="3" id="KW-0694">RNA-binding</keyword>
<dbReference type="eggNOG" id="KOG3141">
    <property type="taxonomic scope" value="Eukaryota"/>
</dbReference>
<dbReference type="Gene3D" id="2.40.30.10">
    <property type="entry name" value="Translation factors"/>
    <property type="match status" value="1"/>
</dbReference>
<dbReference type="AlphaFoldDB" id="C1EEM0"/>
<dbReference type="PANTHER" id="PTHR11229:SF16">
    <property type="entry name" value="LARGE RIBOSOMAL SUBUNIT PROTEIN UL3C"/>
    <property type="match status" value="1"/>
</dbReference>
<dbReference type="PANTHER" id="PTHR11229">
    <property type="entry name" value="50S RIBOSOMAL PROTEIN L3"/>
    <property type="match status" value="1"/>
</dbReference>
<dbReference type="InterPro" id="IPR019927">
    <property type="entry name" value="Ribosomal_uL3_bac/org-type"/>
</dbReference>
<dbReference type="GO" id="GO:0005840">
    <property type="term" value="C:ribosome"/>
    <property type="evidence" value="ECO:0007669"/>
    <property type="project" value="UniProtKB-KW"/>
</dbReference>
<evidence type="ECO:0000313" key="9">
    <source>
        <dbReference type="Proteomes" id="UP000002009"/>
    </source>
</evidence>
<dbReference type="KEGG" id="mis:MICPUN_62670"/>
<protein>
    <recommendedName>
        <fullName evidence="6">Large ribosomal subunit protein uL3c</fullName>
    </recommendedName>
</protein>
<name>C1EEM0_MICCC</name>